<dbReference type="KEGG" id="lyj:FKV23_12310"/>
<name>A0A514BTT0_9GAMM</name>
<dbReference type="InterPro" id="IPR002125">
    <property type="entry name" value="CMP_dCMP_dom"/>
</dbReference>
<dbReference type="EMBL" id="CP041242">
    <property type="protein sequence ID" value="QDH70776.1"/>
    <property type="molecule type" value="Genomic_DNA"/>
</dbReference>
<dbReference type="Pfam" id="PF00383">
    <property type="entry name" value="dCMP_cyt_deam_1"/>
    <property type="match status" value="1"/>
</dbReference>
<gene>
    <name evidence="2" type="ORF">FKV23_12310</name>
</gene>
<dbReference type="SUPFAM" id="SSF53927">
    <property type="entry name" value="Cytidine deaminase-like"/>
    <property type="match status" value="1"/>
</dbReference>
<protein>
    <submittedName>
        <fullName evidence="2">Nucleoside deaminase</fullName>
    </submittedName>
</protein>
<dbReference type="GO" id="GO:0003824">
    <property type="term" value="F:catalytic activity"/>
    <property type="evidence" value="ECO:0007669"/>
    <property type="project" value="InterPro"/>
</dbReference>
<reference evidence="2 3" key="1">
    <citation type="submission" date="2019-06" db="EMBL/GenBank/DDBJ databases">
        <title>Lysobacter alkalisoli sp. nov. isolated from saline-alkali soil.</title>
        <authorList>
            <person name="Sun J.-Q."/>
            <person name="Xu L."/>
        </authorList>
    </citation>
    <scope>NUCLEOTIDE SEQUENCE [LARGE SCALE GENOMIC DNA]</scope>
    <source>
        <strain evidence="2 3">SJ-36</strain>
    </source>
</reference>
<accession>A0A514BTT0</accession>
<keyword evidence="3" id="KW-1185">Reference proteome</keyword>
<dbReference type="PROSITE" id="PS51747">
    <property type="entry name" value="CYT_DCMP_DEAMINASES_2"/>
    <property type="match status" value="1"/>
</dbReference>
<feature type="domain" description="CMP/dCMP-type deaminase" evidence="1">
    <location>
        <begin position="25"/>
        <end position="160"/>
    </location>
</feature>
<evidence type="ECO:0000313" key="3">
    <source>
        <dbReference type="Proteomes" id="UP000317199"/>
    </source>
</evidence>
<organism evidence="2 3">
    <name type="scientific">Marilutibacter alkalisoli</name>
    <dbReference type="NCBI Taxonomy" id="2591633"/>
    <lineage>
        <taxon>Bacteria</taxon>
        <taxon>Pseudomonadati</taxon>
        <taxon>Pseudomonadota</taxon>
        <taxon>Gammaproteobacteria</taxon>
        <taxon>Lysobacterales</taxon>
        <taxon>Lysobacteraceae</taxon>
        <taxon>Marilutibacter</taxon>
    </lineage>
</organism>
<dbReference type="OrthoDB" id="9802676at2"/>
<dbReference type="Proteomes" id="UP000317199">
    <property type="component" value="Chromosome"/>
</dbReference>
<dbReference type="Gene3D" id="3.40.140.10">
    <property type="entry name" value="Cytidine Deaminase, domain 2"/>
    <property type="match status" value="1"/>
</dbReference>
<proteinExistence type="predicted"/>
<sequence>MLYAQVHLTLPAWVHEVADAARAYPDDGDKVALAIELSRRNVEADSGGPFGAAVFGPDDRIIAIGVNRVVPQSCSVAHAENMAYMLAQQRTQRPRLNRDADDNPVGPITLATSSQPCCQCYGATVWAGIDRLLIGARSEDVESLTEFDEGPLPADWVGELNKRGIEVVRDINRDAAREVLRMYGESDGARY</sequence>
<dbReference type="RefSeq" id="WP_141624108.1">
    <property type="nucleotide sequence ID" value="NZ_CP041242.1"/>
</dbReference>
<dbReference type="AlphaFoldDB" id="A0A514BTT0"/>
<evidence type="ECO:0000259" key="1">
    <source>
        <dbReference type="PROSITE" id="PS51747"/>
    </source>
</evidence>
<evidence type="ECO:0000313" key="2">
    <source>
        <dbReference type="EMBL" id="QDH70776.1"/>
    </source>
</evidence>
<dbReference type="InterPro" id="IPR016193">
    <property type="entry name" value="Cytidine_deaminase-like"/>
</dbReference>
<dbReference type="FunFam" id="3.40.140.10:FF:000051">
    <property type="entry name" value="Nucleoside deaminase"/>
    <property type="match status" value="1"/>
</dbReference>
<dbReference type="CDD" id="cd01285">
    <property type="entry name" value="nucleoside_deaminase"/>
    <property type="match status" value="1"/>
</dbReference>